<keyword evidence="5 6" id="KW-0472">Membrane</keyword>
<keyword evidence="4 6" id="KW-1133">Transmembrane helix</keyword>
<keyword evidence="2" id="KW-1003">Cell membrane</keyword>
<sequence length="678" mass="74471">MKKITLYLLTVFLIFSTFSVQAATELRSSLPIDSASDVGERLLTTGDDVLPGETSSRTYTYTMLGDEKAASSKYVSVDWAHSELLIPPSALTIDIDGEPLKSVALSKESSQGNVRVPLQDEHLTKGTHEVTVRFTGVIEGRMCDTGNTSGSWLTVLPSSFLSIGSKVELTLNDYPNPFIQTTNQKLTIVLPDSPDTMSLEAGLLLFRQLQGDAANPNNVSLQYEGQLKTLDGRYVFVGQTDSFTGPVQTLIEELETLPEGEDVLFEQARIVSDDTAVDAMFVLAEDAASFEGTVDHLLITTQRQQLNGSQLALSSAPSVQKSGDTIDLRTLGASDFMLSGTQAVSQNYFYPLPVIDRQSTVEMEVRFKTSAYVTSEQNNDVSPELIAWVNGTPHSIPLSPLEDDQEWQQYTIQIDASTLQKDTFLDVSFEANGLRSEAPCNESDLDRWIFISSDSQLTLPKGSGEANNKVFSNMASLFSTDPGVVFVIPDESNAQTLQNMVGVMSGLPVTPLTQQVEFIRAKDVTEETVSNRSIIYIGDPEQSPLFNEQKESWLVTKDNQVDLSQYGFVPETSSEYAWIQPSPWNEDKAMIVVSTNDTIDSTLIQTLAFPSETFSVAVKNQNGAVFTNSASIQSEQAEGDVTSNESTSMNPTWYFVGFIALIALIVAILFYLRRNKKK</sequence>
<keyword evidence="7" id="KW-0732">Signal</keyword>
<feature type="signal peptide" evidence="7">
    <location>
        <begin position="1"/>
        <end position="22"/>
    </location>
</feature>
<accession>A0ABY7WX19</accession>
<name>A0ABY7WX19_9BACL</name>
<organism evidence="8 9">
    <name type="scientific">Exiguobacterium marinum</name>
    <dbReference type="NCBI Taxonomy" id="273528"/>
    <lineage>
        <taxon>Bacteria</taxon>
        <taxon>Bacillati</taxon>
        <taxon>Bacillota</taxon>
        <taxon>Bacilli</taxon>
        <taxon>Bacillales</taxon>
        <taxon>Bacillales Family XII. Incertae Sedis</taxon>
        <taxon>Exiguobacterium</taxon>
    </lineage>
</organism>
<proteinExistence type="predicted"/>
<dbReference type="Gene3D" id="2.60.120.260">
    <property type="entry name" value="Galactose-binding domain-like"/>
    <property type="match status" value="2"/>
</dbReference>
<evidence type="ECO:0000256" key="5">
    <source>
        <dbReference type="ARBA" id="ARBA00023136"/>
    </source>
</evidence>
<comment type="subcellular location">
    <subcellularLocation>
        <location evidence="1">Cell membrane</location>
        <topology evidence="1">Single-pass membrane protein</topology>
    </subcellularLocation>
</comment>
<evidence type="ECO:0000256" key="3">
    <source>
        <dbReference type="ARBA" id="ARBA00022692"/>
    </source>
</evidence>
<dbReference type="PANTHER" id="PTHR39083:SF1">
    <property type="entry name" value="CYCLIC DI-GMP-BINDING PROTEIN"/>
    <property type="match status" value="1"/>
</dbReference>
<evidence type="ECO:0000256" key="1">
    <source>
        <dbReference type="ARBA" id="ARBA00004162"/>
    </source>
</evidence>
<evidence type="ECO:0000256" key="6">
    <source>
        <dbReference type="SAM" id="Phobius"/>
    </source>
</evidence>
<evidence type="ECO:0000313" key="9">
    <source>
        <dbReference type="Proteomes" id="UP001213680"/>
    </source>
</evidence>
<evidence type="ECO:0000256" key="2">
    <source>
        <dbReference type="ARBA" id="ARBA00022475"/>
    </source>
</evidence>
<evidence type="ECO:0008006" key="10">
    <source>
        <dbReference type="Google" id="ProtNLM"/>
    </source>
</evidence>
<feature type="chain" id="PRO_5045426498" description="Cellulose synthase subunit" evidence="7">
    <location>
        <begin position="23"/>
        <end position="678"/>
    </location>
</feature>
<dbReference type="PANTHER" id="PTHR39083">
    <property type="entry name" value="CYCLIC DI-GMP-BINDING PROTEIN"/>
    <property type="match status" value="1"/>
</dbReference>
<feature type="transmembrane region" description="Helical" evidence="6">
    <location>
        <begin position="653"/>
        <end position="672"/>
    </location>
</feature>
<evidence type="ECO:0000256" key="4">
    <source>
        <dbReference type="ARBA" id="ARBA00022989"/>
    </source>
</evidence>
<keyword evidence="3 6" id="KW-0812">Transmembrane</keyword>
<gene>
    <name evidence="8" type="ORF">PTI97_11445</name>
</gene>
<dbReference type="EMBL" id="CP118099">
    <property type="protein sequence ID" value="WDH75431.1"/>
    <property type="molecule type" value="Genomic_DNA"/>
</dbReference>
<keyword evidence="9" id="KW-1185">Reference proteome</keyword>
<reference evidence="8 9" key="1">
    <citation type="submission" date="2023-02" db="EMBL/GenBank/DDBJ databases">
        <title>A bacterium isolated from plastisphere.</title>
        <authorList>
            <person name="Sun Y."/>
        </authorList>
    </citation>
    <scope>NUCLEOTIDE SEQUENCE [LARGE SCALE GENOMIC DNA]</scope>
    <source>
        <strain evidence="9">a-1</strain>
    </source>
</reference>
<dbReference type="InterPro" id="IPR018513">
    <property type="entry name" value="Cell_synthase_bac"/>
</dbReference>
<evidence type="ECO:0000313" key="8">
    <source>
        <dbReference type="EMBL" id="WDH75431.1"/>
    </source>
</evidence>
<evidence type="ECO:0000256" key="7">
    <source>
        <dbReference type="SAM" id="SignalP"/>
    </source>
</evidence>
<dbReference type="Proteomes" id="UP001213680">
    <property type="component" value="Chromosome"/>
</dbReference>
<protein>
    <recommendedName>
        <fullName evidence="10">Cellulose synthase subunit</fullName>
    </recommendedName>
</protein>
<dbReference type="RefSeq" id="WP_026825200.1">
    <property type="nucleotide sequence ID" value="NZ_CP118099.1"/>
</dbReference>